<proteinExistence type="inferred from homology"/>
<keyword evidence="2 8" id="KW-1003">Cell membrane</keyword>
<keyword evidence="5 8" id="KW-1133">Transmembrane helix</keyword>
<dbReference type="PROSITE" id="PS51779">
    <property type="entry name" value="POTRA"/>
    <property type="match status" value="1"/>
</dbReference>
<keyword evidence="3 8" id="KW-0132">Cell division</keyword>
<keyword evidence="6 8" id="KW-0472">Membrane</keyword>
<sequence length="308" mass="32643">MAGPTTARRGGEKKAKAAKGAGAAKKSGPGAGAKASARPTRPARPARPARGRLRLLPALLPPRRTRRGGRSRTAPLGRRGLLLRAGAGLAVLGAVVWVLYGSSWLRVTRVEVSGTTTLTPDQVREAAEVPLGQPLVAVDGDAVEARLLARLRRIASVDVERSWPHTIGLKVTERQPKALLEKGGKYIEIDSAGVRFATVDRARPGVPRLVVEQDDSPSNRRFGTERLEREAVRVAAGLPPAVRKDTQVIRVRSYDAITVELTGDRTVVWGSGERGDAKARTLVALMKAAQGAKRFDVSAPAAPAVSGS</sequence>
<keyword evidence="7 8" id="KW-0131">Cell cycle</keyword>
<dbReference type="InterPro" id="IPR013685">
    <property type="entry name" value="POTRA_FtsQ_type"/>
</dbReference>
<comment type="similarity">
    <text evidence="8">Belongs to the FtsQ/DivIB family. FtsQ subfamily.</text>
</comment>
<comment type="function">
    <text evidence="8">Essential cell division protein.</text>
</comment>
<dbReference type="InterPro" id="IPR005548">
    <property type="entry name" value="Cell_div_FtsQ/DivIB_C"/>
</dbReference>
<evidence type="ECO:0000256" key="8">
    <source>
        <dbReference type="HAMAP-Rule" id="MF_00911"/>
    </source>
</evidence>
<dbReference type="PANTHER" id="PTHR37820">
    <property type="entry name" value="CELL DIVISION PROTEIN DIVIB"/>
    <property type="match status" value="1"/>
</dbReference>
<dbReference type="InterPro" id="IPR026579">
    <property type="entry name" value="FtsQ"/>
</dbReference>
<dbReference type="InterPro" id="IPR034746">
    <property type="entry name" value="POTRA"/>
</dbReference>
<evidence type="ECO:0000313" key="11">
    <source>
        <dbReference type="EMBL" id="GAA2724865.1"/>
    </source>
</evidence>
<feature type="region of interest" description="Disordered" evidence="9">
    <location>
        <begin position="1"/>
        <end position="74"/>
    </location>
</feature>
<evidence type="ECO:0000256" key="6">
    <source>
        <dbReference type="ARBA" id="ARBA00023136"/>
    </source>
</evidence>
<comment type="subcellular location">
    <subcellularLocation>
        <location evidence="8">Cell membrane</location>
        <topology evidence="8">Single-pass type II membrane protein</topology>
    </subcellularLocation>
    <subcellularLocation>
        <location evidence="1">Membrane</location>
    </subcellularLocation>
    <text evidence="8">Localizes to the division septum.</text>
</comment>
<keyword evidence="4 8" id="KW-0812">Transmembrane</keyword>
<evidence type="ECO:0000313" key="12">
    <source>
        <dbReference type="Proteomes" id="UP001500886"/>
    </source>
</evidence>
<dbReference type="HAMAP" id="MF_00911">
    <property type="entry name" value="FtsQ_subfam"/>
    <property type="match status" value="1"/>
</dbReference>
<accession>A0ABN3U6Y1</accession>
<evidence type="ECO:0000256" key="2">
    <source>
        <dbReference type="ARBA" id="ARBA00022475"/>
    </source>
</evidence>
<reference evidence="11 12" key="1">
    <citation type="journal article" date="2019" name="Int. J. Syst. Evol. Microbiol.">
        <title>The Global Catalogue of Microorganisms (GCM) 10K type strain sequencing project: providing services to taxonomists for standard genome sequencing and annotation.</title>
        <authorList>
            <consortium name="The Broad Institute Genomics Platform"/>
            <consortium name="The Broad Institute Genome Sequencing Center for Infectious Disease"/>
            <person name="Wu L."/>
            <person name="Ma J."/>
        </authorList>
    </citation>
    <scope>NUCLEOTIDE SEQUENCE [LARGE SCALE GENOMIC DNA]</scope>
    <source>
        <strain evidence="11 12">JCM 4542</strain>
    </source>
</reference>
<gene>
    <name evidence="8" type="primary">ftsQ</name>
    <name evidence="11" type="ORF">GCM10010315_55700</name>
</gene>
<dbReference type="EMBL" id="BAAASL010000027">
    <property type="protein sequence ID" value="GAA2724865.1"/>
    <property type="molecule type" value="Genomic_DNA"/>
</dbReference>
<feature type="domain" description="POTRA" evidence="10">
    <location>
        <begin position="105"/>
        <end position="174"/>
    </location>
</feature>
<protein>
    <recommendedName>
        <fullName evidence="8">Cell division protein FtsQ</fullName>
    </recommendedName>
</protein>
<evidence type="ECO:0000256" key="7">
    <source>
        <dbReference type="ARBA" id="ARBA00023306"/>
    </source>
</evidence>
<comment type="caution">
    <text evidence="11">The sequence shown here is derived from an EMBL/GenBank/DDBJ whole genome shotgun (WGS) entry which is preliminary data.</text>
</comment>
<keyword evidence="12" id="KW-1185">Reference proteome</keyword>
<dbReference type="Pfam" id="PF08478">
    <property type="entry name" value="POTRA_1"/>
    <property type="match status" value="1"/>
</dbReference>
<feature type="transmembrane region" description="Helical" evidence="8">
    <location>
        <begin position="81"/>
        <end position="100"/>
    </location>
</feature>
<feature type="compositionally biased region" description="Low complexity" evidence="9">
    <location>
        <begin position="18"/>
        <end position="40"/>
    </location>
</feature>
<dbReference type="Proteomes" id="UP001500886">
    <property type="component" value="Unassembled WGS sequence"/>
</dbReference>
<organism evidence="11 12">
    <name type="scientific">Streptomyces luteosporeus</name>
    <dbReference type="NCBI Taxonomy" id="173856"/>
    <lineage>
        <taxon>Bacteria</taxon>
        <taxon>Bacillati</taxon>
        <taxon>Actinomycetota</taxon>
        <taxon>Actinomycetes</taxon>
        <taxon>Kitasatosporales</taxon>
        <taxon>Streptomycetaceae</taxon>
        <taxon>Streptomyces</taxon>
    </lineage>
</organism>
<dbReference type="PANTHER" id="PTHR37820:SF1">
    <property type="entry name" value="CELL DIVISION PROTEIN FTSQ"/>
    <property type="match status" value="1"/>
</dbReference>
<evidence type="ECO:0000256" key="1">
    <source>
        <dbReference type="ARBA" id="ARBA00004370"/>
    </source>
</evidence>
<name>A0ABN3U6Y1_9ACTN</name>
<dbReference type="RefSeq" id="WP_425583342.1">
    <property type="nucleotide sequence ID" value="NZ_BAAASL010000027.1"/>
</dbReference>
<dbReference type="Pfam" id="PF03799">
    <property type="entry name" value="FtsQ_DivIB_C"/>
    <property type="match status" value="1"/>
</dbReference>
<dbReference type="InterPro" id="IPR050487">
    <property type="entry name" value="FtsQ_DivIB"/>
</dbReference>
<dbReference type="Gene3D" id="3.10.20.310">
    <property type="entry name" value="membrane protein fhac"/>
    <property type="match status" value="1"/>
</dbReference>
<evidence type="ECO:0000256" key="3">
    <source>
        <dbReference type="ARBA" id="ARBA00022618"/>
    </source>
</evidence>
<evidence type="ECO:0000256" key="9">
    <source>
        <dbReference type="SAM" id="MobiDB-lite"/>
    </source>
</evidence>
<evidence type="ECO:0000256" key="5">
    <source>
        <dbReference type="ARBA" id="ARBA00022989"/>
    </source>
</evidence>
<evidence type="ECO:0000259" key="10">
    <source>
        <dbReference type="PROSITE" id="PS51779"/>
    </source>
</evidence>
<evidence type="ECO:0000256" key="4">
    <source>
        <dbReference type="ARBA" id="ARBA00022692"/>
    </source>
</evidence>